<evidence type="ECO:0000259" key="6">
    <source>
        <dbReference type="Pfam" id="PF21995"/>
    </source>
</evidence>
<name>A0A2K3D734_CHLRE</name>
<dbReference type="AlphaFoldDB" id="A0A2K3D734"/>
<feature type="domain" description="B12-dependent ribonucleotide reductase insertion" evidence="6">
    <location>
        <begin position="305"/>
        <end position="362"/>
    </location>
</feature>
<dbReference type="InterPro" id="IPR054158">
    <property type="entry name" value="RNR-II_ins_dom"/>
</dbReference>
<dbReference type="STRING" id="3055.A0A2K3D734"/>
<dbReference type="PANTHER" id="PTHR43371:SF1">
    <property type="entry name" value="RIBONUCLEOSIDE-DIPHOSPHATE REDUCTASE"/>
    <property type="match status" value="1"/>
</dbReference>
<dbReference type="InParanoid" id="A0A2K3D734"/>
<protein>
    <recommendedName>
        <fullName evidence="6">B12-dependent ribonucleotide reductase insertion domain-containing protein</fullName>
    </recommendedName>
</protein>
<keyword evidence="8" id="KW-1185">Reference proteome</keyword>
<evidence type="ECO:0000256" key="5">
    <source>
        <dbReference type="SAM" id="MobiDB-lite"/>
    </source>
</evidence>
<dbReference type="Proteomes" id="UP000006906">
    <property type="component" value="Chromosome 12"/>
</dbReference>
<dbReference type="Pfam" id="PF21995">
    <property type="entry name" value="RNR-II_ins_dom"/>
    <property type="match status" value="1"/>
</dbReference>
<feature type="compositionally biased region" description="Low complexity" evidence="5">
    <location>
        <begin position="125"/>
        <end position="154"/>
    </location>
</feature>
<dbReference type="OrthoDB" id="14890at2759"/>
<gene>
    <name evidence="7" type="ORF">CHLRE_12g549427v5</name>
</gene>
<dbReference type="KEGG" id="cre:CHLRE_12g549427v5"/>
<evidence type="ECO:0000256" key="3">
    <source>
        <dbReference type="ARBA" id="ARBA00023002"/>
    </source>
</evidence>
<reference evidence="7 8" key="1">
    <citation type="journal article" date="2007" name="Science">
        <title>The Chlamydomonas genome reveals the evolution of key animal and plant functions.</title>
        <authorList>
            <person name="Merchant S.S."/>
            <person name="Prochnik S.E."/>
            <person name="Vallon O."/>
            <person name="Harris E.H."/>
            <person name="Karpowicz S.J."/>
            <person name="Witman G.B."/>
            <person name="Terry A."/>
            <person name="Salamov A."/>
            <person name="Fritz-Laylin L.K."/>
            <person name="Marechal-Drouard L."/>
            <person name="Marshall W.F."/>
            <person name="Qu L.H."/>
            <person name="Nelson D.R."/>
            <person name="Sanderfoot A.A."/>
            <person name="Spalding M.H."/>
            <person name="Kapitonov V.V."/>
            <person name="Ren Q."/>
            <person name="Ferris P."/>
            <person name="Lindquist E."/>
            <person name="Shapiro H."/>
            <person name="Lucas S.M."/>
            <person name="Grimwood J."/>
            <person name="Schmutz J."/>
            <person name="Cardol P."/>
            <person name="Cerutti H."/>
            <person name="Chanfreau G."/>
            <person name="Chen C.L."/>
            <person name="Cognat V."/>
            <person name="Croft M.T."/>
            <person name="Dent R."/>
            <person name="Dutcher S."/>
            <person name="Fernandez E."/>
            <person name="Fukuzawa H."/>
            <person name="Gonzalez-Ballester D."/>
            <person name="Gonzalez-Halphen D."/>
            <person name="Hallmann A."/>
            <person name="Hanikenne M."/>
            <person name="Hippler M."/>
            <person name="Inwood W."/>
            <person name="Jabbari K."/>
            <person name="Kalanon M."/>
            <person name="Kuras R."/>
            <person name="Lefebvre P.A."/>
            <person name="Lemaire S.D."/>
            <person name="Lobanov A.V."/>
            <person name="Lohr M."/>
            <person name="Manuell A."/>
            <person name="Meier I."/>
            <person name="Mets L."/>
            <person name="Mittag M."/>
            <person name="Mittelmeier T."/>
            <person name="Moroney J.V."/>
            <person name="Moseley J."/>
            <person name="Napoli C."/>
            <person name="Nedelcu A.M."/>
            <person name="Niyogi K."/>
            <person name="Novoselov S.V."/>
            <person name="Paulsen I.T."/>
            <person name="Pazour G."/>
            <person name="Purton S."/>
            <person name="Ral J.P."/>
            <person name="Riano-Pachon D.M."/>
            <person name="Riekhof W."/>
            <person name="Rymarquis L."/>
            <person name="Schroda M."/>
            <person name="Stern D."/>
            <person name="Umen J."/>
            <person name="Willows R."/>
            <person name="Wilson N."/>
            <person name="Zimmer S.L."/>
            <person name="Allmer J."/>
            <person name="Balk J."/>
            <person name="Bisova K."/>
            <person name="Chen C.J."/>
            <person name="Elias M."/>
            <person name="Gendler K."/>
            <person name="Hauser C."/>
            <person name="Lamb M.R."/>
            <person name="Ledford H."/>
            <person name="Long J.C."/>
            <person name="Minagawa J."/>
            <person name="Page M.D."/>
            <person name="Pan J."/>
            <person name="Pootakham W."/>
            <person name="Roje S."/>
            <person name="Rose A."/>
            <person name="Stahlberg E."/>
            <person name="Terauchi A.M."/>
            <person name="Yang P."/>
            <person name="Ball S."/>
            <person name="Bowler C."/>
            <person name="Dieckmann C.L."/>
            <person name="Gladyshev V.N."/>
            <person name="Green P."/>
            <person name="Jorgensen R."/>
            <person name="Mayfield S."/>
            <person name="Mueller-Roeber B."/>
            <person name="Rajamani S."/>
            <person name="Sayre R.T."/>
            <person name="Brokstein P."/>
            <person name="Dubchak I."/>
            <person name="Goodstein D."/>
            <person name="Hornick L."/>
            <person name="Huang Y.W."/>
            <person name="Jhaveri J."/>
            <person name="Luo Y."/>
            <person name="Martinez D."/>
            <person name="Ngau W.C."/>
            <person name="Otillar B."/>
            <person name="Poliakov A."/>
            <person name="Porter A."/>
            <person name="Szajkowski L."/>
            <person name="Werner G."/>
            <person name="Zhou K."/>
            <person name="Grigoriev I.V."/>
            <person name="Rokhsar D.S."/>
            <person name="Grossman A.R."/>
        </authorList>
    </citation>
    <scope>NUCLEOTIDE SEQUENCE [LARGE SCALE GENOMIC DNA]</scope>
    <source>
        <strain evidence="8">CC-503</strain>
    </source>
</reference>
<feature type="compositionally biased region" description="Basic and acidic residues" evidence="5">
    <location>
        <begin position="67"/>
        <end position="86"/>
    </location>
</feature>
<organism evidence="7 8">
    <name type="scientific">Chlamydomonas reinhardtii</name>
    <name type="common">Chlamydomonas smithii</name>
    <dbReference type="NCBI Taxonomy" id="3055"/>
    <lineage>
        <taxon>Eukaryota</taxon>
        <taxon>Viridiplantae</taxon>
        <taxon>Chlorophyta</taxon>
        <taxon>core chlorophytes</taxon>
        <taxon>Chlorophyceae</taxon>
        <taxon>CS clade</taxon>
        <taxon>Chlamydomonadales</taxon>
        <taxon>Chlamydomonadaceae</taxon>
        <taxon>Chlamydomonas</taxon>
    </lineage>
</organism>
<dbReference type="ExpressionAtlas" id="A0A2K3D734">
    <property type="expression patterns" value="baseline and differential"/>
</dbReference>
<dbReference type="PANTHER" id="PTHR43371">
    <property type="entry name" value="VITAMIN B12-DEPENDENT RIBONUCLEOTIDE REDUCTASE"/>
    <property type="match status" value="1"/>
</dbReference>
<feature type="compositionally biased region" description="Polar residues" evidence="5">
    <location>
        <begin position="26"/>
        <end position="44"/>
    </location>
</feature>
<keyword evidence="3" id="KW-0560">Oxidoreductase</keyword>
<dbReference type="RefSeq" id="XP_042919259.1">
    <property type="nucleotide sequence ID" value="XM_043068957.1"/>
</dbReference>
<accession>A0A2K3D734</accession>
<proteinExistence type="predicted"/>
<dbReference type="EMBL" id="CM008973">
    <property type="protein sequence ID" value="PNW76338.1"/>
    <property type="molecule type" value="Genomic_DNA"/>
</dbReference>
<dbReference type="GO" id="GO:0031419">
    <property type="term" value="F:cobalamin binding"/>
    <property type="evidence" value="ECO:0007669"/>
    <property type="project" value="UniProtKB-KW"/>
</dbReference>
<feature type="region of interest" description="Disordered" evidence="5">
    <location>
        <begin position="67"/>
        <end position="167"/>
    </location>
</feature>
<dbReference type="GO" id="GO:0004748">
    <property type="term" value="F:ribonucleoside-diphosphate reductase activity, thioredoxin disulfide as acceptor"/>
    <property type="evidence" value="ECO:0000318"/>
    <property type="project" value="GO_Central"/>
</dbReference>
<dbReference type="InterPro" id="IPR050862">
    <property type="entry name" value="RdRp_reductase_class-2"/>
</dbReference>
<keyword evidence="4" id="KW-0170">Cobalt</keyword>
<dbReference type="OMA" id="FHCNLAE"/>
<dbReference type="Gramene" id="PNW76338">
    <property type="protein sequence ID" value="PNW76338"/>
    <property type="gene ID" value="CHLRE_12g549427v5"/>
</dbReference>
<sequence>MERCMVATSQALRSITSIAGRILSTSRSSTCASLGDPVSQSPESSIDGLRASMAEPLSILSPVKAHFSHDENDSSTDHNNNNKDTTDSNTGKGSPIKTGAAPPKVKLFQLPSQDKVALRDHSNHQQQAPSATTATASPSRNLSSASLASAASEPPSSPLPPGSRGLPSDYQAFIHTSRYARWVEAKRRRETWPETVNRYLDFMQCHLRTTCAYDLPPQLRAELAEAVIALEVMPSMRSMMTAGDALSRCHVAGYNCSYLPIDHPFAFDEALFVLMNGTGVGFSVEAHQVEQLPPVAEKFVNSSTLVVVEDSREGWARALREVLALLWTGQIPRWDTSRLRPKGARLRTFGGRASGPEPLEALFLFAVQLFTRARGRRLSCLECHDLVCKVAEIVVVGGVRRSALISLSDLSDAHMRTAKTGAWWEEAGQRALANNSAVYTEERPDMGVFMAEWKALYDSGSGERGLFSRAACRKQVLRSGGRRDPGWDFGTNPCSEIILRPYQFCNLTEVVVRQDDDAQSLARKVRLATLLGTFQSTLTDFPYLRDIWRTNTEAERLLGVSLTGIMDNTLTAGRRGPPQQLAELLEGLRGAAVAANQDMAAQLGIPASAAVTCVKPSGTVSQLVDAASGIHPRHAEYYIRRVRCTKDDPLTRFMADHGVPLEDCAMRPDTTAIASFPIKSPEGAVTRDDVSAISQLELCLTYQRHWCEHKPSITVTVREHEWMAVGAWVYDHFDELSGVSFLPYDCGSYKQMPYEKVDAATYAALQARMPPALNWAGLRELERGPGAEDKMDAELACTAGGCEQVDLV</sequence>
<evidence type="ECO:0000313" key="7">
    <source>
        <dbReference type="EMBL" id="PNW76338.1"/>
    </source>
</evidence>
<evidence type="ECO:0000256" key="2">
    <source>
        <dbReference type="ARBA" id="ARBA00022628"/>
    </source>
</evidence>
<dbReference type="GeneID" id="5728572"/>
<evidence type="ECO:0000256" key="1">
    <source>
        <dbReference type="ARBA" id="ARBA00001922"/>
    </source>
</evidence>
<keyword evidence="2" id="KW-0846">Cobalamin</keyword>
<dbReference type="SUPFAM" id="SSF51998">
    <property type="entry name" value="PFL-like glycyl radical enzymes"/>
    <property type="match status" value="1"/>
</dbReference>
<evidence type="ECO:0000313" key="8">
    <source>
        <dbReference type="Proteomes" id="UP000006906"/>
    </source>
</evidence>
<dbReference type="Gene3D" id="3.20.70.20">
    <property type="match status" value="3"/>
</dbReference>
<comment type="cofactor">
    <cofactor evidence="1">
        <name>adenosylcob(III)alamin</name>
        <dbReference type="ChEBI" id="CHEBI:18408"/>
    </cofactor>
</comment>
<evidence type="ECO:0000256" key="4">
    <source>
        <dbReference type="ARBA" id="ARBA00023285"/>
    </source>
</evidence>
<feature type="region of interest" description="Disordered" evidence="5">
    <location>
        <begin position="26"/>
        <end position="46"/>
    </location>
</feature>